<evidence type="ECO:0000256" key="1">
    <source>
        <dbReference type="SAM" id="SignalP"/>
    </source>
</evidence>
<evidence type="ECO:0000313" key="4">
    <source>
        <dbReference type="EMBL" id="RCW47422.1"/>
    </source>
</evidence>
<dbReference type="InterPro" id="IPR002477">
    <property type="entry name" value="Peptidoglycan-bd-like"/>
</dbReference>
<feature type="signal peptide" evidence="1">
    <location>
        <begin position="1"/>
        <end position="18"/>
    </location>
</feature>
<comment type="caution">
    <text evidence="4">The sequence shown here is derived from an EMBL/GenBank/DDBJ whole genome shotgun (WGS) entry which is preliminary data.</text>
</comment>
<dbReference type="InterPro" id="IPR036366">
    <property type="entry name" value="PGBDSf"/>
</dbReference>
<protein>
    <submittedName>
        <fullName evidence="4">N-acetylmuramoyl-L-alanine amidase</fullName>
    </submittedName>
</protein>
<organism evidence="4 5">
    <name type="scientific">Paenibacillus prosopidis</name>
    <dbReference type="NCBI Taxonomy" id="630520"/>
    <lineage>
        <taxon>Bacteria</taxon>
        <taxon>Bacillati</taxon>
        <taxon>Bacillota</taxon>
        <taxon>Bacilli</taxon>
        <taxon>Bacillales</taxon>
        <taxon>Paenibacillaceae</taxon>
        <taxon>Paenibacillus</taxon>
    </lineage>
</organism>
<evidence type="ECO:0000313" key="5">
    <source>
        <dbReference type="Proteomes" id="UP000252415"/>
    </source>
</evidence>
<evidence type="ECO:0000259" key="3">
    <source>
        <dbReference type="Pfam" id="PF07486"/>
    </source>
</evidence>
<dbReference type="Gene3D" id="1.10.10.2520">
    <property type="entry name" value="Cell wall hydrolase SleB, domain 1"/>
    <property type="match status" value="1"/>
</dbReference>
<dbReference type="Pfam" id="PF01471">
    <property type="entry name" value="PG_binding_1"/>
    <property type="match status" value="1"/>
</dbReference>
<dbReference type="GO" id="GO:0016787">
    <property type="term" value="F:hydrolase activity"/>
    <property type="evidence" value="ECO:0007669"/>
    <property type="project" value="InterPro"/>
</dbReference>
<keyword evidence="1" id="KW-0732">Signal</keyword>
<dbReference type="InterPro" id="IPR036365">
    <property type="entry name" value="PGBD-like_sf"/>
</dbReference>
<dbReference type="Proteomes" id="UP000252415">
    <property type="component" value="Unassembled WGS sequence"/>
</dbReference>
<dbReference type="Gene3D" id="1.10.101.10">
    <property type="entry name" value="PGBD-like superfamily/PGBD"/>
    <property type="match status" value="1"/>
</dbReference>
<evidence type="ECO:0000259" key="2">
    <source>
        <dbReference type="Pfam" id="PF01471"/>
    </source>
</evidence>
<gene>
    <name evidence="4" type="ORF">DFP97_10836</name>
</gene>
<dbReference type="SUPFAM" id="SSF47090">
    <property type="entry name" value="PGBD-like"/>
    <property type="match status" value="1"/>
</dbReference>
<feature type="domain" description="Cell wall hydrolase SleB" evidence="3">
    <location>
        <begin position="113"/>
        <end position="211"/>
    </location>
</feature>
<dbReference type="Pfam" id="PF07486">
    <property type="entry name" value="Hydrolase_2"/>
    <property type="match status" value="1"/>
</dbReference>
<name>A0A368VYR3_9BACL</name>
<accession>A0A368VYR3</accession>
<feature type="domain" description="Peptidoglycan binding-like" evidence="2">
    <location>
        <begin position="35"/>
        <end position="90"/>
    </location>
</feature>
<feature type="chain" id="PRO_5016587158" evidence="1">
    <location>
        <begin position="19"/>
        <end position="212"/>
    </location>
</feature>
<reference evidence="4 5" key="1">
    <citation type="submission" date="2018-07" db="EMBL/GenBank/DDBJ databases">
        <title>Genomic Encyclopedia of Type Strains, Phase III (KMG-III): the genomes of soil and plant-associated and newly described type strains.</title>
        <authorList>
            <person name="Whitman W."/>
        </authorList>
    </citation>
    <scope>NUCLEOTIDE SEQUENCE [LARGE SCALE GENOMIC DNA]</scope>
    <source>
        <strain evidence="4 5">CECT 7506</strain>
    </source>
</reference>
<dbReference type="Gene3D" id="6.20.240.60">
    <property type="match status" value="1"/>
</dbReference>
<dbReference type="EMBL" id="QPJD01000008">
    <property type="protein sequence ID" value="RCW47422.1"/>
    <property type="molecule type" value="Genomic_DNA"/>
</dbReference>
<keyword evidence="5" id="KW-1185">Reference proteome</keyword>
<dbReference type="AlphaFoldDB" id="A0A368VYR3"/>
<sequence length="212" mass="23492">MYRFLTLFTLLVLVIATAANHKIDASPVLKVGSEGQAISDLQFRLQTLGYYKLPIDKNFGKVTRSAVQRFQKNNGLRSDGIVGPKTWAKLKKLSVNKKELSMLARVIYAEARGEDYKGQVAVGAVVMNRLQSPKFPNTVKEVIMEPNAFSAVTDGQYWLIPNQTAFKAAKAAVKGMDPTGNALFYYNPDVSKSGWFKTRSATKKIGNHLFAL</sequence>
<proteinExistence type="predicted"/>
<dbReference type="RefSeq" id="WP_220271159.1">
    <property type="nucleotide sequence ID" value="NZ_QPJD01000008.1"/>
</dbReference>
<dbReference type="InterPro" id="IPR011105">
    <property type="entry name" value="Cell_wall_hydrolase_SleB"/>
</dbReference>
<dbReference type="InterPro" id="IPR042047">
    <property type="entry name" value="SleB_dom1"/>
</dbReference>